<evidence type="ECO:0000259" key="2">
    <source>
        <dbReference type="Pfam" id="PF24883"/>
    </source>
</evidence>
<evidence type="ECO:0000259" key="3">
    <source>
        <dbReference type="Pfam" id="PF25053"/>
    </source>
</evidence>
<dbReference type="Pfam" id="PF25053">
    <property type="entry name" value="DUF7791"/>
    <property type="match status" value="1"/>
</dbReference>
<proteinExistence type="predicted"/>
<dbReference type="STRING" id="913774.A0A0C3CX09"/>
<dbReference type="Proteomes" id="UP000054321">
    <property type="component" value="Unassembled WGS sequence"/>
</dbReference>
<reference evidence="5" key="2">
    <citation type="submission" date="2015-01" db="EMBL/GenBank/DDBJ databases">
        <title>Evolutionary Origins and Diversification of the Mycorrhizal Mutualists.</title>
        <authorList>
            <consortium name="DOE Joint Genome Institute"/>
            <consortium name="Mycorrhizal Genomics Consortium"/>
            <person name="Kohler A."/>
            <person name="Kuo A."/>
            <person name="Nagy L.G."/>
            <person name="Floudas D."/>
            <person name="Copeland A."/>
            <person name="Barry K.W."/>
            <person name="Cichocki N."/>
            <person name="Veneault-Fourrey C."/>
            <person name="LaButti K."/>
            <person name="Lindquist E.A."/>
            <person name="Lipzen A."/>
            <person name="Lundell T."/>
            <person name="Morin E."/>
            <person name="Murat C."/>
            <person name="Riley R."/>
            <person name="Ohm R."/>
            <person name="Sun H."/>
            <person name="Tunlid A."/>
            <person name="Henrissat B."/>
            <person name="Grigoriev I.V."/>
            <person name="Hibbett D.S."/>
            <person name="Martin F."/>
        </authorList>
    </citation>
    <scope>NUCLEOTIDE SEQUENCE [LARGE SCALE GENOMIC DNA]</scope>
    <source>
        <strain evidence="5">Zn</strain>
    </source>
</reference>
<keyword evidence="1" id="KW-0677">Repeat</keyword>
<dbReference type="SUPFAM" id="SSF52540">
    <property type="entry name" value="P-loop containing nucleoside triphosphate hydrolases"/>
    <property type="match status" value="1"/>
</dbReference>
<keyword evidence="5" id="KW-1185">Reference proteome</keyword>
<protein>
    <recommendedName>
        <fullName evidence="6">NACHT domain-containing protein</fullName>
    </recommendedName>
</protein>
<feature type="domain" description="Nephrocystin 3-like N-terminal" evidence="2">
    <location>
        <begin position="51"/>
        <end position="217"/>
    </location>
</feature>
<reference evidence="4 5" key="1">
    <citation type="submission" date="2014-04" db="EMBL/GenBank/DDBJ databases">
        <authorList>
            <consortium name="DOE Joint Genome Institute"/>
            <person name="Kuo A."/>
            <person name="Martino E."/>
            <person name="Perotto S."/>
            <person name="Kohler A."/>
            <person name="Nagy L.G."/>
            <person name="Floudas D."/>
            <person name="Copeland A."/>
            <person name="Barry K.W."/>
            <person name="Cichocki N."/>
            <person name="Veneault-Fourrey C."/>
            <person name="LaButti K."/>
            <person name="Lindquist E.A."/>
            <person name="Lipzen A."/>
            <person name="Lundell T."/>
            <person name="Morin E."/>
            <person name="Murat C."/>
            <person name="Sun H."/>
            <person name="Tunlid A."/>
            <person name="Henrissat B."/>
            <person name="Grigoriev I.V."/>
            <person name="Hibbett D.S."/>
            <person name="Martin F."/>
            <person name="Nordberg H.P."/>
            <person name="Cantor M.N."/>
            <person name="Hua S.X."/>
        </authorList>
    </citation>
    <scope>NUCLEOTIDE SEQUENCE [LARGE SCALE GENOMIC DNA]</scope>
    <source>
        <strain evidence="4 5">Zn</strain>
    </source>
</reference>
<sequence length="573" mass="65544">MERKLADEERILSSLNFDQRPVRHDAITVASAQTFEWILSRDASGHDNDPHSFIKWLESGEGIYWVSGKPGSGKSTLMKFIIGHPHTTTYLSTWSGSTHMVLASHFFWSAGSPIQRSREGLLRTLLYDILAQIPGLIPTVCNKRWAEVESRRLIRTSWSLEELQTSLRTLAAQKTFPVRFCFFIDGLDEFAGDSFDICQTLVDLCTSKYIKMCISSRPWDVFESYLGNMPEKKMYIHDLTKGDIRSYVKSELRIYSSSLSSVSAAEDDRLAALINEITNRAQGVFLWVFLVTRLLREGFKNNDSLANLQGRLDSIPTDLEQFFKLVLESVEPVYREKQAGTLQIALTARGSLRSEIYSFCDLEYVKESYALDHAVRVLNKDEHSRLYGSLPKRLNARCKGLLEIRNGNVEFLHRTVRDFLRTGEMTEFLSRRTNPNFNANLSILRAHIAWLKSSQFAGDYRYVGQEGSLSFISRLGQMLDYAHAADMQDEQCQKLTHKLLDDLEVSIQLMVLRRQILPARMDQENPDNSNMTTGVVALFRQALIEKDLAQYISTKISDDPFYFDEIETDPLVV</sequence>
<feature type="non-terminal residue" evidence="4">
    <location>
        <position position="573"/>
    </location>
</feature>
<evidence type="ECO:0000256" key="1">
    <source>
        <dbReference type="ARBA" id="ARBA00022737"/>
    </source>
</evidence>
<dbReference type="PANTHER" id="PTHR10039:SF5">
    <property type="entry name" value="NACHT DOMAIN-CONTAINING PROTEIN"/>
    <property type="match status" value="1"/>
</dbReference>
<dbReference type="Gene3D" id="3.40.50.300">
    <property type="entry name" value="P-loop containing nucleotide triphosphate hydrolases"/>
    <property type="match status" value="1"/>
</dbReference>
<gene>
    <name evidence="4" type="ORF">OIDMADRAFT_117172</name>
</gene>
<dbReference type="Pfam" id="PF24883">
    <property type="entry name" value="NPHP3_N"/>
    <property type="match status" value="1"/>
</dbReference>
<dbReference type="InterPro" id="IPR027417">
    <property type="entry name" value="P-loop_NTPase"/>
</dbReference>
<organism evidence="4 5">
    <name type="scientific">Oidiodendron maius (strain Zn)</name>
    <dbReference type="NCBI Taxonomy" id="913774"/>
    <lineage>
        <taxon>Eukaryota</taxon>
        <taxon>Fungi</taxon>
        <taxon>Dikarya</taxon>
        <taxon>Ascomycota</taxon>
        <taxon>Pezizomycotina</taxon>
        <taxon>Leotiomycetes</taxon>
        <taxon>Leotiomycetes incertae sedis</taxon>
        <taxon>Myxotrichaceae</taxon>
        <taxon>Oidiodendron</taxon>
    </lineage>
</organism>
<evidence type="ECO:0000313" key="5">
    <source>
        <dbReference type="Proteomes" id="UP000054321"/>
    </source>
</evidence>
<dbReference type="HOGENOM" id="CLU_002341_7_0_1"/>
<name>A0A0C3CX09_OIDMZ</name>
<evidence type="ECO:0000313" key="4">
    <source>
        <dbReference type="EMBL" id="KIN03544.1"/>
    </source>
</evidence>
<dbReference type="EMBL" id="KN832873">
    <property type="protein sequence ID" value="KIN03544.1"/>
    <property type="molecule type" value="Genomic_DNA"/>
</dbReference>
<feature type="domain" description="DUF7791" evidence="3">
    <location>
        <begin position="329"/>
        <end position="456"/>
    </location>
</feature>
<dbReference type="AlphaFoldDB" id="A0A0C3CX09"/>
<dbReference type="InterPro" id="IPR056884">
    <property type="entry name" value="NPHP3-like_N"/>
</dbReference>
<dbReference type="InParanoid" id="A0A0C3CX09"/>
<dbReference type="InterPro" id="IPR056693">
    <property type="entry name" value="DUF7791"/>
</dbReference>
<dbReference type="OrthoDB" id="443402at2759"/>
<evidence type="ECO:0008006" key="6">
    <source>
        <dbReference type="Google" id="ProtNLM"/>
    </source>
</evidence>
<dbReference type="PANTHER" id="PTHR10039">
    <property type="entry name" value="AMELOGENIN"/>
    <property type="match status" value="1"/>
</dbReference>
<accession>A0A0C3CX09</accession>